<keyword evidence="4" id="KW-1185">Reference proteome</keyword>
<feature type="transmembrane region" description="Helical" evidence="1">
    <location>
        <begin position="187"/>
        <end position="206"/>
    </location>
</feature>
<evidence type="ECO:0000313" key="4">
    <source>
        <dbReference type="Proteomes" id="UP000099188"/>
    </source>
</evidence>
<keyword evidence="1" id="KW-0472">Membrane</keyword>
<dbReference type="EMBL" id="AF480884">
    <property type="protein sequence ID" value="AAM00795.1"/>
    <property type="molecule type" value="Genomic_DNA"/>
</dbReference>
<evidence type="ECO:0000256" key="1">
    <source>
        <dbReference type="SAM" id="Phobius"/>
    </source>
</evidence>
<keyword evidence="1" id="KW-1133">Transmembrane helix</keyword>
<feature type="transmembrane region" description="Helical" evidence="1">
    <location>
        <begin position="88"/>
        <end position="109"/>
    </location>
</feature>
<proteinExistence type="predicted"/>
<dbReference type="RefSeq" id="NP_612789.1">
    <property type="nucleotide sequence ID" value="NC_003521.1"/>
</dbReference>
<protein>
    <submittedName>
        <fullName evidence="2">Membrane protein US16</fullName>
    </submittedName>
</protein>
<feature type="transmembrane region" description="Helical" evidence="1">
    <location>
        <begin position="253"/>
        <end position="271"/>
    </location>
</feature>
<evidence type="ECO:0000313" key="3">
    <source>
        <dbReference type="EMBL" id="QXV67913.1"/>
    </source>
</evidence>
<sequence>MRSLRFPGVGAPAYRRLLLSPSSESDEEQERYEASLAAALCWLERFEVLSRVVGLLLFQIAFAVSALGGFALVFPAKVLRAYPGFPCGVPWTPEAALLLCLASACWIYWRYERPLSRHHPRQRRPLHELALLLGGLLVHLPLVGLVCVCQEDPAPVLSAFVLALVVTFLCAQVAFLCRGLRAALNQFMLINTVWFAVFLVDLLIVFTRDWPWALRLLVGFYTTMGIIFAGHLSQQVLMVRYLTMPRDAGWTSVQMFSSVVFIFFILLRVRTCTDLIQSLLSLPSFSSGSSLPVMVTFAPFSGNASSGSLLPLSISL</sequence>
<keyword evidence="1" id="KW-0812">Transmembrane</keyword>
<reference evidence="3" key="2">
    <citation type="submission" date="2021-05" db="EMBL/GenBank/DDBJ databases">
        <title>Cloning and multi-omic analysis of chimpanzee cytomegalovirus: a resource for comparative functional genomics.</title>
        <authorList>
            <person name="Phan Q.V."/>
        </authorList>
    </citation>
    <scope>NUCLEOTIDE SEQUENCE</scope>
    <source>
        <strain evidence="3">Heberling</strain>
    </source>
</reference>
<dbReference type="KEGG" id="vg:935531"/>
<dbReference type="EMBL" id="MZ151943">
    <property type="protein sequence ID" value="QXV67913.1"/>
    <property type="molecule type" value="Genomic_DNA"/>
</dbReference>
<feature type="transmembrane region" description="Helical" evidence="1">
    <location>
        <begin position="129"/>
        <end position="148"/>
    </location>
</feature>
<dbReference type="OrthoDB" id="32580at10239"/>
<feature type="transmembrane region" description="Helical" evidence="1">
    <location>
        <begin position="52"/>
        <end position="76"/>
    </location>
</feature>
<organism evidence="2 4">
    <name type="scientific">Panine betaherpesvirus 2</name>
    <name type="common">Chimpanzee cytomegalovirus</name>
    <dbReference type="NCBI Taxonomy" id="188763"/>
    <lineage>
        <taxon>Viruses</taxon>
        <taxon>Duplodnaviria</taxon>
        <taxon>Heunggongvirae</taxon>
        <taxon>Peploviricota</taxon>
        <taxon>Herviviricetes</taxon>
        <taxon>Herpesvirales</taxon>
        <taxon>Orthoherpesviridae</taxon>
        <taxon>Betaherpesvirinae</taxon>
        <taxon>Cytomegalovirus</taxon>
        <taxon>Cytomegalovirus paninebeta2</taxon>
    </lineage>
</organism>
<feature type="transmembrane region" description="Helical" evidence="1">
    <location>
        <begin position="154"/>
        <end position="175"/>
    </location>
</feature>
<accession>Q8QRU3</accession>
<dbReference type="GeneID" id="935531"/>
<dbReference type="Proteomes" id="UP000099188">
    <property type="component" value="Segment"/>
</dbReference>
<feature type="transmembrane region" description="Helical" evidence="1">
    <location>
        <begin position="212"/>
        <end position="232"/>
    </location>
</feature>
<reference evidence="2 4" key="1">
    <citation type="journal article" date="2003" name="J. Gen. Virol.">
        <title>The human cytomegalovirus genome revisited: comparison with the chimpanzee cytomegalovirus genome.</title>
        <authorList>
            <person name="Davison A.J."/>
            <person name="Dolan A."/>
            <person name="Akter P."/>
            <person name="Addison C."/>
            <person name="Dargan D.J."/>
            <person name="Alcendor D.J."/>
            <person name="McGeoch D.J."/>
            <person name="Hayward G.S."/>
        </authorList>
    </citation>
    <scope>NUCLEOTIDE SEQUENCE [LARGE SCALE GENOMIC DNA]</scope>
    <source>
        <strain evidence="2">Heberling</strain>
    </source>
</reference>
<evidence type="ECO:0000313" key="2">
    <source>
        <dbReference type="EMBL" id="AAM00795.1"/>
    </source>
</evidence>
<name>Q8QRU3_9BETA</name>
<gene>
    <name evidence="2" type="primary">US16</name>
    <name evidence="2" type="ORF">CCMVgp147</name>
</gene>